<dbReference type="RefSeq" id="WP_186737929.1">
    <property type="nucleotide sequence ID" value="NZ_VFIA01000014.1"/>
</dbReference>
<name>A0ABR6W6E8_9BACT</name>
<gene>
    <name evidence="2" type="ORF">FH603_2645</name>
</gene>
<evidence type="ECO:0000259" key="1">
    <source>
        <dbReference type="Pfam" id="PF01548"/>
    </source>
</evidence>
<organism evidence="2 3">
    <name type="scientific">Spirosoma utsteinense</name>
    <dbReference type="NCBI Taxonomy" id="2585773"/>
    <lineage>
        <taxon>Bacteria</taxon>
        <taxon>Pseudomonadati</taxon>
        <taxon>Bacteroidota</taxon>
        <taxon>Cytophagia</taxon>
        <taxon>Cytophagales</taxon>
        <taxon>Cytophagaceae</taxon>
        <taxon>Spirosoma</taxon>
    </lineage>
</organism>
<sequence length="146" mass="16084">MGKQTATLPVINAQAAGIDIGSREHWVAVDQNKENVRSFGVYTQDHQQLILHLQQHSITSVAMESTGSYWQTLFSALQEAGFEVILVGGSQTKNVQAGPPSRAQNRRYRLSVDSKIALPRLTIRQFFAQRYNAGVSHLLLSPPALG</sequence>
<proteinExistence type="predicted"/>
<evidence type="ECO:0000313" key="2">
    <source>
        <dbReference type="EMBL" id="MBC3792135.1"/>
    </source>
</evidence>
<keyword evidence="3" id="KW-1185">Reference proteome</keyword>
<accession>A0ABR6W6E8</accession>
<evidence type="ECO:0000313" key="3">
    <source>
        <dbReference type="Proteomes" id="UP000700732"/>
    </source>
</evidence>
<dbReference type="EMBL" id="VFIA01000014">
    <property type="protein sequence ID" value="MBC3792135.1"/>
    <property type="molecule type" value="Genomic_DNA"/>
</dbReference>
<dbReference type="InterPro" id="IPR047650">
    <property type="entry name" value="Transpos_IS110"/>
</dbReference>
<dbReference type="InterPro" id="IPR002525">
    <property type="entry name" value="Transp_IS110-like_N"/>
</dbReference>
<reference evidence="2 3" key="1">
    <citation type="submission" date="2019-06" db="EMBL/GenBank/DDBJ databases">
        <title>Spirosoma utsteinense sp. nov. isolated from Antarctic ice-free soils.</title>
        <authorList>
            <person name="Tahon G."/>
        </authorList>
    </citation>
    <scope>NUCLEOTIDE SEQUENCE [LARGE SCALE GENOMIC DNA]</scope>
    <source>
        <strain evidence="2 3">LMG 31447</strain>
    </source>
</reference>
<comment type="caution">
    <text evidence="2">The sequence shown here is derived from an EMBL/GenBank/DDBJ whole genome shotgun (WGS) entry which is preliminary data.</text>
</comment>
<dbReference type="Pfam" id="PF01548">
    <property type="entry name" value="DEDD_Tnp_IS110"/>
    <property type="match status" value="1"/>
</dbReference>
<dbReference type="Proteomes" id="UP000700732">
    <property type="component" value="Unassembled WGS sequence"/>
</dbReference>
<dbReference type="PANTHER" id="PTHR33055">
    <property type="entry name" value="TRANSPOSASE FOR INSERTION SEQUENCE ELEMENT IS1111A"/>
    <property type="match status" value="1"/>
</dbReference>
<feature type="domain" description="Transposase IS110-like N-terminal" evidence="1">
    <location>
        <begin position="16"/>
        <end position="97"/>
    </location>
</feature>
<dbReference type="PANTHER" id="PTHR33055:SF13">
    <property type="entry name" value="TRANSPOSASE"/>
    <property type="match status" value="1"/>
</dbReference>
<protein>
    <recommendedName>
        <fullName evidence="1">Transposase IS110-like N-terminal domain-containing protein</fullName>
    </recommendedName>
</protein>